<comment type="caution">
    <text evidence="3">The sequence shown here is derived from an EMBL/GenBank/DDBJ whole genome shotgun (WGS) entry which is preliminary data.</text>
</comment>
<dbReference type="OrthoDB" id="2963738at2759"/>
<evidence type="ECO:0000313" key="4">
    <source>
        <dbReference type="Proteomes" id="UP000620124"/>
    </source>
</evidence>
<dbReference type="Proteomes" id="UP000620124">
    <property type="component" value="Unassembled WGS sequence"/>
</dbReference>
<feature type="compositionally biased region" description="Polar residues" evidence="1">
    <location>
        <begin position="108"/>
        <end position="123"/>
    </location>
</feature>
<feature type="compositionally biased region" description="Acidic residues" evidence="1">
    <location>
        <begin position="201"/>
        <end position="211"/>
    </location>
</feature>
<keyword evidence="2" id="KW-0812">Transmembrane</keyword>
<dbReference type="EMBL" id="JACAZI010000004">
    <property type="protein sequence ID" value="KAF7362911.1"/>
    <property type="molecule type" value="Genomic_DNA"/>
</dbReference>
<feature type="transmembrane region" description="Helical" evidence="2">
    <location>
        <begin position="132"/>
        <end position="154"/>
    </location>
</feature>
<organism evidence="3 4">
    <name type="scientific">Mycena venus</name>
    <dbReference type="NCBI Taxonomy" id="2733690"/>
    <lineage>
        <taxon>Eukaryota</taxon>
        <taxon>Fungi</taxon>
        <taxon>Dikarya</taxon>
        <taxon>Basidiomycota</taxon>
        <taxon>Agaricomycotina</taxon>
        <taxon>Agaricomycetes</taxon>
        <taxon>Agaricomycetidae</taxon>
        <taxon>Agaricales</taxon>
        <taxon>Marasmiineae</taxon>
        <taxon>Mycenaceae</taxon>
        <taxon>Mycena</taxon>
    </lineage>
</organism>
<evidence type="ECO:0000256" key="1">
    <source>
        <dbReference type="SAM" id="MobiDB-lite"/>
    </source>
</evidence>
<feature type="region of interest" description="Disordered" evidence="1">
    <location>
        <begin position="182"/>
        <end position="211"/>
    </location>
</feature>
<keyword evidence="2" id="KW-1133">Transmembrane helix</keyword>
<feature type="region of interest" description="Disordered" evidence="1">
    <location>
        <begin position="65"/>
        <end position="123"/>
    </location>
</feature>
<evidence type="ECO:0000313" key="3">
    <source>
        <dbReference type="EMBL" id="KAF7362911.1"/>
    </source>
</evidence>
<reference evidence="3" key="1">
    <citation type="submission" date="2020-05" db="EMBL/GenBank/DDBJ databases">
        <title>Mycena genomes resolve the evolution of fungal bioluminescence.</title>
        <authorList>
            <person name="Tsai I.J."/>
        </authorList>
    </citation>
    <scope>NUCLEOTIDE SEQUENCE</scope>
    <source>
        <strain evidence="3">CCC161011</strain>
    </source>
</reference>
<dbReference type="AlphaFoldDB" id="A0A8H6YQE4"/>
<gene>
    <name evidence="3" type="ORF">MVEN_00642000</name>
</gene>
<dbReference type="CDD" id="cd12087">
    <property type="entry name" value="TM_EGFR-like"/>
    <property type="match status" value="1"/>
</dbReference>
<evidence type="ECO:0000256" key="2">
    <source>
        <dbReference type="SAM" id="Phobius"/>
    </source>
</evidence>
<name>A0A8H6YQE4_9AGAR</name>
<feature type="compositionally biased region" description="Low complexity" evidence="1">
    <location>
        <begin position="68"/>
        <end position="107"/>
    </location>
</feature>
<protein>
    <submittedName>
        <fullName evidence="3">Uncharacterized protein</fullName>
    </submittedName>
</protein>
<keyword evidence="4" id="KW-1185">Reference proteome</keyword>
<accession>A0A8H6YQE4</accession>
<sequence>MAAQLECHSVDKEGHKLTGNGEDAGDLSCVYGSSGTCVYNAAGDLNTEASPALCPSQMVNAASVGNDSQTATSTSGTSISSSISTSGTTTGKSPPVSSSPIPSNFPSATNPIASPTLSTAANPSNKNGIRTAAVAGSVTAVCVLIAIAVLIFWIRRRRKLVKQSRLPEQFVEAREQLLQDNSWPKGGIASPSNNVQRADPVDIEPDNNEDDEPITARMRRMEAQLQAILTMGLPEGSPPSYTG</sequence>
<keyword evidence="2" id="KW-0472">Membrane</keyword>
<proteinExistence type="predicted"/>